<evidence type="ECO:0000313" key="3">
    <source>
        <dbReference type="Proteomes" id="UP000217838"/>
    </source>
</evidence>
<keyword evidence="1" id="KW-0732">Signal</keyword>
<name>A0A2A4YFM2_UNCAE</name>
<gene>
    <name evidence="2" type="ORF">COB11_05590</name>
</gene>
<dbReference type="Proteomes" id="UP000217838">
    <property type="component" value="Unassembled WGS sequence"/>
</dbReference>
<organism evidence="2 3">
    <name type="scientific">Aerophobetes bacterium</name>
    <dbReference type="NCBI Taxonomy" id="2030807"/>
    <lineage>
        <taxon>Bacteria</taxon>
        <taxon>Candidatus Aerophobota</taxon>
    </lineage>
</organism>
<evidence type="ECO:0000256" key="1">
    <source>
        <dbReference type="SAM" id="SignalP"/>
    </source>
</evidence>
<dbReference type="EMBL" id="NVUU01000066">
    <property type="protein sequence ID" value="PCI93279.1"/>
    <property type="molecule type" value="Genomic_DNA"/>
</dbReference>
<feature type="chain" id="PRO_5012201618" evidence="1">
    <location>
        <begin position="23"/>
        <end position="299"/>
    </location>
</feature>
<proteinExistence type="predicted"/>
<evidence type="ECO:0000313" key="2">
    <source>
        <dbReference type="EMBL" id="PCI93279.1"/>
    </source>
</evidence>
<dbReference type="AlphaFoldDB" id="A0A2A4YFM2"/>
<feature type="signal peptide" evidence="1">
    <location>
        <begin position="1"/>
        <end position="22"/>
    </location>
</feature>
<reference evidence="3" key="1">
    <citation type="submission" date="2017-08" db="EMBL/GenBank/DDBJ databases">
        <title>A dynamic microbial community with high functional redundancy inhabits the cold, oxic subseafloor aquifer.</title>
        <authorList>
            <person name="Tully B.J."/>
            <person name="Wheat C.G."/>
            <person name="Glazer B.T."/>
            <person name="Huber J.A."/>
        </authorList>
    </citation>
    <scope>NUCLEOTIDE SEQUENCE [LARGE SCALE GENOMIC DNA]</scope>
</reference>
<comment type="caution">
    <text evidence="2">The sequence shown here is derived from an EMBL/GenBank/DDBJ whole genome shotgun (WGS) entry which is preliminary data.</text>
</comment>
<protein>
    <submittedName>
        <fullName evidence="2">Uncharacterized protein</fullName>
    </submittedName>
</protein>
<accession>A0A2A4YFM2</accession>
<sequence length="299" mass="34685">MHKTFKCFLLAILFSTTQITFGAPVLVKENQVCCEIKSLLKRLGYTGEYDLDSVFTYTQKHWMQFPKNRWDFSKNYQNNKNELFPYFNKLNLLEKIEAKKTHYDLAAIHGATLSRMRNRIAYLAAEWEKGVRFDKITFLTGPRTLQKSFEGKKDLLTASCELPFAKETVPTGALPENEMQMAKFIYESAKLPDGMRNLPVEYICAEIKSAHLFPHTTPTTSDAILTFLESNPKEKTLLLVSNQPFVMYQDIITRYFLQQEFEIETIGDRAHENITVSVLIDNIAKCLFWEKLARDKFVD</sequence>